<reference evidence="2" key="1">
    <citation type="journal article" date="2023" name="Mol. Phylogenet. Evol.">
        <title>Genome-scale phylogeny and comparative genomics of the fungal order Sordariales.</title>
        <authorList>
            <person name="Hensen N."/>
            <person name="Bonometti L."/>
            <person name="Westerberg I."/>
            <person name="Brannstrom I.O."/>
            <person name="Guillou S."/>
            <person name="Cros-Aarteil S."/>
            <person name="Calhoun S."/>
            <person name="Haridas S."/>
            <person name="Kuo A."/>
            <person name="Mondo S."/>
            <person name="Pangilinan J."/>
            <person name="Riley R."/>
            <person name="LaButti K."/>
            <person name="Andreopoulos B."/>
            <person name="Lipzen A."/>
            <person name="Chen C."/>
            <person name="Yan M."/>
            <person name="Daum C."/>
            <person name="Ng V."/>
            <person name="Clum A."/>
            <person name="Steindorff A."/>
            <person name="Ohm R.A."/>
            <person name="Martin F."/>
            <person name="Silar P."/>
            <person name="Natvig D.O."/>
            <person name="Lalanne C."/>
            <person name="Gautier V."/>
            <person name="Ament-Velasquez S.L."/>
            <person name="Kruys A."/>
            <person name="Hutchinson M.I."/>
            <person name="Powell A.J."/>
            <person name="Barry K."/>
            <person name="Miller A.N."/>
            <person name="Grigoriev I.V."/>
            <person name="Debuchy R."/>
            <person name="Gladieux P."/>
            <person name="Hiltunen Thoren M."/>
            <person name="Johannesson H."/>
        </authorList>
    </citation>
    <scope>NUCLEOTIDE SEQUENCE</scope>
    <source>
        <strain evidence="2">CBS 168.71</strain>
    </source>
</reference>
<evidence type="ECO:0000313" key="3">
    <source>
        <dbReference type="Proteomes" id="UP001278766"/>
    </source>
</evidence>
<dbReference type="Pfam" id="PF23238">
    <property type="entry name" value="DUF7068"/>
    <property type="match status" value="1"/>
</dbReference>
<reference evidence="2" key="2">
    <citation type="submission" date="2023-06" db="EMBL/GenBank/DDBJ databases">
        <authorList>
            <consortium name="Lawrence Berkeley National Laboratory"/>
            <person name="Haridas S."/>
            <person name="Hensen N."/>
            <person name="Bonometti L."/>
            <person name="Westerberg I."/>
            <person name="Brannstrom I.O."/>
            <person name="Guillou S."/>
            <person name="Cros-Aarteil S."/>
            <person name="Calhoun S."/>
            <person name="Kuo A."/>
            <person name="Mondo S."/>
            <person name="Pangilinan J."/>
            <person name="Riley R."/>
            <person name="Labutti K."/>
            <person name="Andreopoulos B."/>
            <person name="Lipzen A."/>
            <person name="Chen C."/>
            <person name="Yanf M."/>
            <person name="Daum C."/>
            <person name="Ng V."/>
            <person name="Clum A."/>
            <person name="Steindorff A."/>
            <person name="Ohm R."/>
            <person name="Martin F."/>
            <person name="Silar P."/>
            <person name="Natvig D."/>
            <person name="Lalanne C."/>
            <person name="Gautier V."/>
            <person name="Ament-Velasquez S.L."/>
            <person name="Kruys A."/>
            <person name="Hutchinson M.I."/>
            <person name="Powell A.J."/>
            <person name="Barry K."/>
            <person name="Miller A.N."/>
            <person name="Grigoriev I.V."/>
            <person name="Debuchy R."/>
            <person name="Gladieux P."/>
            <person name="Thoren M.H."/>
            <person name="Johannesson H."/>
        </authorList>
    </citation>
    <scope>NUCLEOTIDE SEQUENCE</scope>
    <source>
        <strain evidence="2">CBS 168.71</strain>
    </source>
</reference>
<keyword evidence="3" id="KW-1185">Reference proteome</keyword>
<dbReference type="EMBL" id="JAUEPN010000002">
    <property type="protein sequence ID" value="KAK3299591.1"/>
    <property type="molecule type" value="Genomic_DNA"/>
</dbReference>
<proteinExistence type="predicted"/>
<name>A0AAE0HN99_9PEZI</name>
<dbReference type="SUPFAM" id="SSF53474">
    <property type="entry name" value="alpha/beta-Hydrolases"/>
    <property type="match status" value="1"/>
</dbReference>
<dbReference type="PANTHER" id="PTHR46312">
    <property type="entry name" value="NACHT DOMAIN-CONTAINING PROTEIN"/>
    <property type="match status" value="1"/>
</dbReference>
<dbReference type="Proteomes" id="UP001278766">
    <property type="component" value="Unassembled WGS sequence"/>
</dbReference>
<dbReference type="SUPFAM" id="SSF48371">
    <property type="entry name" value="ARM repeat"/>
    <property type="match status" value="1"/>
</dbReference>
<accession>A0AAE0HN99</accession>
<evidence type="ECO:0000313" key="2">
    <source>
        <dbReference type="EMBL" id="KAK3299591.1"/>
    </source>
</evidence>
<dbReference type="InterPro" id="IPR029058">
    <property type="entry name" value="AB_hydrolase_fold"/>
</dbReference>
<dbReference type="InterPro" id="IPR055496">
    <property type="entry name" value="DUF7068"/>
</dbReference>
<dbReference type="Pfam" id="PF13646">
    <property type="entry name" value="HEAT_2"/>
    <property type="match status" value="1"/>
</dbReference>
<dbReference type="Gene3D" id="3.40.50.300">
    <property type="entry name" value="P-loop containing nucleotide triphosphate hydrolases"/>
    <property type="match status" value="1"/>
</dbReference>
<dbReference type="RefSeq" id="XP_062663105.1">
    <property type="nucleotide sequence ID" value="XM_062807951.1"/>
</dbReference>
<dbReference type="Pfam" id="PF05729">
    <property type="entry name" value="NACHT"/>
    <property type="match status" value="1"/>
</dbReference>
<dbReference type="SUPFAM" id="SSF52540">
    <property type="entry name" value="P-loop containing nucleoside triphosphate hydrolases"/>
    <property type="match status" value="1"/>
</dbReference>
<protein>
    <submittedName>
        <fullName evidence="2">Armadillo-type protein</fullName>
    </submittedName>
</protein>
<dbReference type="PROSITE" id="PS50837">
    <property type="entry name" value="NACHT"/>
    <property type="match status" value="1"/>
</dbReference>
<dbReference type="InterPro" id="IPR011989">
    <property type="entry name" value="ARM-like"/>
</dbReference>
<dbReference type="InterPro" id="IPR016024">
    <property type="entry name" value="ARM-type_fold"/>
</dbReference>
<dbReference type="Gene3D" id="1.25.10.10">
    <property type="entry name" value="Leucine-rich Repeat Variant"/>
    <property type="match status" value="3"/>
</dbReference>
<dbReference type="InterPro" id="IPR007111">
    <property type="entry name" value="NACHT_NTPase"/>
</dbReference>
<evidence type="ECO:0000259" key="1">
    <source>
        <dbReference type="PROSITE" id="PS50837"/>
    </source>
</evidence>
<dbReference type="GeneID" id="87844899"/>
<feature type="domain" description="NACHT" evidence="1">
    <location>
        <begin position="435"/>
        <end position="569"/>
    </location>
</feature>
<dbReference type="InterPro" id="IPR027417">
    <property type="entry name" value="P-loop_NTPase"/>
</dbReference>
<gene>
    <name evidence="2" type="ORF">B0H64DRAFT_472692</name>
</gene>
<comment type="caution">
    <text evidence="2">The sequence shown here is derived from an EMBL/GenBank/DDBJ whole genome shotgun (WGS) entry which is preliminary data.</text>
</comment>
<organism evidence="2 3">
    <name type="scientific">Chaetomium fimeti</name>
    <dbReference type="NCBI Taxonomy" id="1854472"/>
    <lineage>
        <taxon>Eukaryota</taxon>
        <taxon>Fungi</taxon>
        <taxon>Dikarya</taxon>
        <taxon>Ascomycota</taxon>
        <taxon>Pezizomycotina</taxon>
        <taxon>Sordariomycetes</taxon>
        <taxon>Sordariomycetidae</taxon>
        <taxon>Sordariales</taxon>
        <taxon>Chaetomiaceae</taxon>
        <taxon>Chaetomium</taxon>
    </lineage>
</organism>
<sequence length="1473" mass="166346">MISVNLSSRVFLATGTTALCILAGTTAVWLWLSHPEPPSPSLQFEPKQRGVRLCQVNDKDDSDADIDIIAIHGLDTKSPDTWTWGAKNAQQNVNWLADPDMLPSKVGAARIFTCNWPADLLQPADLVPKRIEEYALLLLNAIDRELFVADATRKEPRRLFFIASCLGGIVLTKALVDADDKYLSLRKATCGIVFLATPFRGTSFRDVAAFAEPGLQFLASIRGREVNKLLDKVKGSTFDLETLVREFTQLCQDKDHPCLVFTFYEKGKTSLPLKVFPWLPSFFRQEKQLVDESSATLDIVHKPLPLDRRHVMMNKFHGPGCADYKTVAGKIQEFLRKIREGTPLIQADAWIRTEHYTTDRLKIERLSGDPLPMDQCYINLAIVEQYRSEEESKTQSSPFSLSARLKIETLYKNIQVELPTLFRPRKRGDVQTNPRRILIRGRAGVGKTTLCKKIVHEFTHGTWGQWDDLFDRVLWVPLRNLKLDERRQAQYHFVDLFTHEYFSDPPKPNLASALSDTLEWTESSRTLFLLDGLDEVSQELGDQSVMFHFLKKLLNQPNVIITSRPSGKLPPGLKAIDIELETIGFYPDQVNEYLEQVLPGQAEDIRSFLQARPLVRDLVRVPIQLDAFSFTWNESVTKLDTMTAVYQGIEDGLWKKDVLRLGKRHDGKLLTEGLIQDSDPSEIRDLVRDEICFLEGLAFTGLHNDVIDFDPRHQKAMSTHFSPAIILPSKTLPHLSFLRTSNLSPRKGNHNQSYHFLHLTYQEYFAARYFVRQWQAGEPLKCRVLGNGKLETLGTGDFLRKHKYTARYDIFWRFVAGLFDAERKGEEFFHAIEDKPRDLLGPTHQRLVMHCLSETLMETRPRRSLEKRLKEWLLFEFEFTKKARSASEVEFPERALVDALQEAPFPVKMTILESLAIRPTLPSSIVDIIVSWLEDGQSEPSRTMAFEVLRRFSLGRGLSDDLLTAVVERVLHKTEHWSVRIAVLQLLRAQPTISDEHLPAVIELALCKYEDESIRTAALEALPRQLKISGEHLTAMVDLALCRDEGVSIRTAALEVLPGQLKISGKHLTAVIELALCKDEHESIRTAALEVLPRQLKMSGEHLTAVLELALCKDEDVSIRTAALEVPPGQLKISGEHLAAVVELALSKDEDKSVRCNALSTFARDFTISDERFTAVVELALCKDEDRAVRKAALGALETQPSISDDFLTAVVGLLGDKDDYMREAALTLLRAQPSLSDDRLTAVVEVLKDNDSLVRRAALDVLQAQPRLSDEHLMAVLALLEVDNNYTKTHVLKVLQAQPNISDEHIAVVVGLLEDSHELVRSAALKVLEEHPMSISNEQLKVVVALLQSWNEYVRQAASRILQRQPSLSDECLKALSLLLAFENGGGPAEVVLRGHEEFYSTLLSGPSARSLYSIHFARSFEEQWSWYVEDGALCVNAPDGIRKGNIDNMEAFVDMVRKSRPRGFPSTGEEM</sequence>
<dbReference type="PANTHER" id="PTHR46312:SF2">
    <property type="entry name" value="NUCLEOTIDE-BINDING OLIGOMERIZATION DOMAIN-CONTAINING PROTEIN 2-LIKE"/>
    <property type="match status" value="1"/>
</dbReference>